<gene>
    <name evidence="2" type="ORF">EVJ47_03305</name>
</gene>
<evidence type="ECO:0000313" key="3">
    <source>
        <dbReference type="Proteomes" id="UP000320813"/>
    </source>
</evidence>
<dbReference type="InterPro" id="IPR029046">
    <property type="entry name" value="LolA/LolB/LppX"/>
</dbReference>
<evidence type="ECO:0000256" key="1">
    <source>
        <dbReference type="SAM" id="Phobius"/>
    </source>
</evidence>
<dbReference type="InterPro" id="IPR004564">
    <property type="entry name" value="OM_lipoprot_carrier_LolA-like"/>
</dbReference>
<dbReference type="SUPFAM" id="SSF89392">
    <property type="entry name" value="Prokaryotic lipoproteins and lipoprotein localization factors"/>
    <property type="match status" value="1"/>
</dbReference>
<sequence>MKKKLSIPVCVNGMRLQAYGQKYPQSMESCFPSFPQREESGLSSFPRKRESISAKLTKLAVPFFILSVFFLTGFIPKSYGKSDNTSNIIGKIEAKYKTVRSISAYFGQKEIIPGYSQNMAFKGYFYYKYPGNMAWVYTYPIHKRQVLKGDNLYIVDSGIKKVTVINVGKEKGGFPPNIVAVIGSLTKYFRVESVKKDAGKGIIDVGLKPLSLQRAKEIYIDFAINSLKITSLKILTYQGQSIIFHYSNVRFNRHINNNIFSVNFPSSYTIIKEN</sequence>
<comment type="caution">
    <text evidence="2">The sequence shown here is derived from an EMBL/GenBank/DDBJ whole genome shotgun (WGS) entry which is preliminary data.</text>
</comment>
<dbReference type="CDD" id="cd16325">
    <property type="entry name" value="LolA"/>
    <property type="match status" value="1"/>
</dbReference>
<protein>
    <submittedName>
        <fullName evidence="2">Outer membrane lipoprotein carrier protein LolA</fullName>
    </submittedName>
</protein>
<dbReference type="Proteomes" id="UP000320813">
    <property type="component" value="Unassembled WGS sequence"/>
</dbReference>
<keyword evidence="1" id="KW-0812">Transmembrane</keyword>
<dbReference type="PANTHER" id="PTHR35869">
    <property type="entry name" value="OUTER-MEMBRANE LIPOPROTEIN CARRIER PROTEIN"/>
    <property type="match status" value="1"/>
</dbReference>
<name>A0A519BDG4_9DELT</name>
<evidence type="ECO:0000313" key="2">
    <source>
        <dbReference type="EMBL" id="RZD15312.1"/>
    </source>
</evidence>
<organism evidence="2 3">
    <name type="scientific">Candidatus Acidulodesulfobacterium ferriphilum</name>
    <dbReference type="NCBI Taxonomy" id="2597223"/>
    <lineage>
        <taxon>Bacteria</taxon>
        <taxon>Deltaproteobacteria</taxon>
        <taxon>Candidatus Acidulodesulfobacterales</taxon>
        <taxon>Candidatus Acidulodesulfobacterium</taxon>
    </lineage>
</organism>
<dbReference type="Pfam" id="PF03548">
    <property type="entry name" value="LolA"/>
    <property type="match status" value="1"/>
</dbReference>
<dbReference type="EMBL" id="SGBD01000001">
    <property type="protein sequence ID" value="RZD15312.1"/>
    <property type="molecule type" value="Genomic_DNA"/>
</dbReference>
<reference evidence="2 3" key="1">
    <citation type="submission" date="2019-01" db="EMBL/GenBank/DDBJ databases">
        <title>Insights into ecological role of a new deltaproteobacterial order Candidatus Sinidesulfobacterales (Sva0485) by metagenomics and metatranscriptomics.</title>
        <authorList>
            <person name="Tan S."/>
            <person name="Liu J."/>
            <person name="Fang Y."/>
            <person name="Hedlund B.P."/>
            <person name="Lian Z.H."/>
            <person name="Huang L.Y."/>
            <person name="Li J.T."/>
            <person name="Huang L.N."/>
            <person name="Li W.J."/>
            <person name="Jiang H.C."/>
            <person name="Dong H.L."/>
            <person name="Shu W.S."/>
        </authorList>
    </citation>
    <scope>NUCLEOTIDE SEQUENCE [LARGE SCALE GENOMIC DNA]</scope>
    <source>
        <strain evidence="2">AP3</strain>
    </source>
</reference>
<proteinExistence type="predicted"/>
<dbReference type="AlphaFoldDB" id="A0A519BDG4"/>
<keyword evidence="1" id="KW-1133">Transmembrane helix</keyword>
<keyword evidence="1" id="KW-0472">Membrane</keyword>
<keyword evidence="2" id="KW-0449">Lipoprotein</keyword>
<dbReference type="Gene3D" id="2.50.20.10">
    <property type="entry name" value="Lipoprotein localisation LolA/LolB/LppX"/>
    <property type="match status" value="1"/>
</dbReference>
<accession>A0A519BDG4</accession>
<dbReference type="PANTHER" id="PTHR35869:SF1">
    <property type="entry name" value="OUTER-MEMBRANE LIPOPROTEIN CARRIER PROTEIN"/>
    <property type="match status" value="1"/>
</dbReference>
<feature type="transmembrane region" description="Helical" evidence="1">
    <location>
        <begin position="56"/>
        <end position="75"/>
    </location>
</feature>